<dbReference type="InterPro" id="IPR015915">
    <property type="entry name" value="Kelch-typ_b-propeller"/>
</dbReference>
<dbReference type="PANTHER" id="PTHR46407">
    <property type="entry name" value="OS02G0208700 PROTEIN"/>
    <property type="match status" value="1"/>
</dbReference>
<name>A0A218W1G0_PUNGR</name>
<dbReference type="PANTHER" id="PTHR46407:SF3">
    <property type="entry name" value="OS02G0208700 PROTEIN"/>
    <property type="match status" value="1"/>
</dbReference>
<reference evidence="2" key="1">
    <citation type="journal article" date="2017" name="Plant J.">
        <title>The pomegranate (Punica granatum L.) genome and the genomics of punicalagin biosynthesis.</title>
        <authorList>
            <person name="Qin G."/>
            <person name="Xu C."/>
            <person name="Ming R."/>
            <person name="Tang H."/>
            <person name="Guyot R."/>
            <person name="Kramer E.M."/>
            <person name="Hu Y."/>
            <person name="Yi X."/>
            <person name="Qi Y."/>
            <person name="Xu X."/>
            <person name="Gao Z."/>
            <person name="Pan H."/>
            <person name="Jian J."/>
            <person name="Tian Y."/>
            <person name="Yue Z."/>
            <person name="Xu Y."/>
        </authorList>
    </citation>
    <scope>NUCLEOTIDE SEQUENCE [LARGE SCALE GENOMIC DNA]</scope>
    <source>
        <strain evidence="2">cv. Dabenzi</strain>
    </source>
</reference>
<evidence type="ECO:0000313" key="2">
    <source>
        <dbReference type="Proteomes" id="UP000197138"/>
    </source>
</evidence>
<dbReference type="GO" id="GO:0080037">
    <property type="term" value="P:negative regulation of cytokinin-activated signaling pathway"/>
    <property type="evidence" value="ECO:0007669"/>
    <property type="project" value="InterPro"/>
</dbReference>
<organism evidence="1 2">
    <name type="scientific">Punica granatum</name>
    <name type="common">Pomegranate</name>
    <dbReference type="NCBI Taxonomy" id="22663"/>
    <lineage>
        <taxon>Eukaryota</taxon>
        <taxon>Viridiplantae</taxon>
        <taxon>Streptophyta</taxon>
        <taxon>Embryophyta</taxon>
        <taxon>Tracheophyta</taxon>
        <taxon>Spermatophyta</taxon>
        <taxon>Magnoliopsida</taxon>
        <taxon>eudicotyledons</taxon>
        <taxon>Gunneridae</taxon>
        <taxon>Pentapetalae</taxon>
        <taxon>rosids</taxon>
        <taxon>malvids</taxon>
        <taxon>Myrtales</taxon>
        <taxon>Lythraceae</taxon>
        <taxon>Punica</taxon>
    </lineage>
</organism>
<accession>A0A218W1G0</accession>
<dbReference type="Gene3D" id="2.120.10.80">
    <property type="entry name" value="Kelch-type beta propeller"/>
    <property type="match status" value="1"/>
</dbReference>
<comment type="caution">
    <text evidence="1">The sequence shown here is derived from an EMBL/GenBank/DDBJ whole genome shotgun (WGS) entry which is preliminary data.</text>
</comment>
<protein>
    <submittedName>
        <fullName evidence="1">Uncharacterized protein</fullName>
    </submittedName>
</protein>
<dbReference type="InterPro" id="IPR044595">
    <property type="entry name" value="KMD1-4"/>
</dbReference>
<dbReference type="GO" id="GO:2000762">
    <property type="term" value="P:regulation of phenylpropanoid metabolic process"/>
    <property type="evidence" value="ECO:0007669"/>
    <property type="project" value="InterPro"/>
</dbReference>
<evidence type="ECO:0000313" key="1">
    <source>
        <dbReference type="EMBL" id="OWM66111.1"/>
    </source>
</evidence>
<sequence>MDIVGVAFCAAAALDKQGDADVYCKIQLSFNKQYIGSGVESFPASKSAQLWLLFIPLSCLDPELVSYGCNQSEEEIKLCFCIALVLLFLFYVDCGWIGASSLGLSTGPEFGLHFQFPVLEVAAGGRPAWGFRLEQAFKSAMAYDIKTDKGIMLPDLAKERCDCEGAFQSSRFHVIGGRGTSYDDDDDDDGNYVESQEILDPVGWCWNPVQENGLPISIDVATNCAVGGNNTDGSSIYMCMVGKEVDGQLLIAREGSSAWQEVAKLPFNNFTAEVLVRWHDKMMMVGAE</sequence>
<dbReference type="SUPFAM" id="SSF117281">
    <property type="entry name" value="Kelch motif"/>
    <property type="match status" value="1"/>
</dbReference>
<gene>
    <name evidence="1" type="ORF">CDL15_Pgr015538</name>
</gene>
<dbReference type="Proteomes" id="UP000197138">
    <property type="component" value="Unassembled WGS sequence"/>
</dbReference>
<proteinExistence type="predicted"/>
<dbReference type="EMBL" id="MTKT01005556">
    <property type="protein sequence ID" value="OWM66111.1"/>
    <property type="molecule type" value="Genomic_DNA"/>
</dbReference>
<dbReference type="AlphaFoldDB" id="A0A218W1G0"/>